<accession>A0A9X2L6Y2</accession>
<dbReference type="Gene3D" id="3.30.470.30">
    <property type="entry name" value="DNA ligase/mRNA capping enzyme"/>
    <property type="match status" value="1"/>
</dbReference>
<dbReference type="Gene3D" id="6.20.10.30">
    <property type="match status" value="1"/>
</dbReference>
<dbReference type="EC" id="6.5.1.2" evidence="2 15"/>
<evidence type="ECO:0000256" key="2">
    <source>
        <dbReference type="ARBA" id="ARBA00012722"/>
    </source>
</evidence>
<dbReference type="PANTHER" id="PTHR23389:SF9">
    <property type="entry name" value="DNA LIGASE"/>
    <property type="match status" value="1"/>
</dbReference>
<evidence type="ECO:0000256" key="7">
    <source>
        <dbReference type="ARBA" id="ARBA00022763"/>
    </source>
</evidence>
<dbReference type="Pfam" id="PF03120">
    <property type="entry name" value="OB_DNA_ligase"/>
    <property type="match status" value="1"/>
</dbReference>
<dbReference type="PROSITE" id="PS50172">
    <property type="entry name" value="BRCT"/>
    <property type="match status" value="1"/>
</dbReference>
<dbReference type="CDD" id="cd00114">
    <property type="entry name" value="LIGANc"/>
    <property type="match status" value="1"/>
</dbReference>
<dbReference type="InterPro" id="IPR041663">
    <property type="entry name" value="DisA/LigA_HHH"/>
</dbReference>
<organism evidence="18 19">
    <name type="scientific">Parvularcula maris</name>
    <dbReference type="NCBI Taxonomy" id="2965077"/>
    <lineage>
        <taxon>Bacteria</taxon>
        <taxon>Pseudomonadati</taxon>
        <taxon>Pseudomonadota</taxon>
        <taxon>Alphaproteobacteria</taxon>
        <taxon>Parvularculales</taxon>
        <taxon>Parvularculaceae</taxon>
        <taxon>Parvularcula</taxon>
    </lineage>
</organism>
<keyword evidence="4 15" id="KW-0436">Ligase</keyword>
<dbReference type="GO" id="GO:0006260">
    <property type="term" value="P:DNA replication"/>
    <property type="evidence" value="ECO:0007669"/>
    <property type="project" value="UniProtKB-KW"/>
</dbReference>
<keyword evidence="6 15" id="KW-0479">Metal-binding</keyword>
<reference evidence="18" key="1">
    <citation type="submission" date="2022-07" db="EMBL/GenBank/DDBJ databases">
        <title>Parvularcula maris sp. nov., an algicidal bacterium isolated from seawater.</title>
        <authorList>
            <person name="Li F."/>
        </authorList>
    </citation>
    <scope>NUCLEOTIDE SEQUENCE</scope>
    <source>
        <strain evidence="18">BGMRC 0090</strain>
    </source>
</reference>
<dbReference type="Pfam" id="PF12826">
    <property type="entry name" value="HHH_2"/>
    <property type="match status" value="1"/>
</dbReference>
<keyword evidence="12 15" id="KW-0464">Manganese</keyword>
<keyword evidence="5 15" id="KW-0235">DNA replication</keyword>
<feature type="coiled-coil region" evidence="16">
    <location>
        <begin position="3"/>
        <end position="56"/>
    </location>
</feature>
<dbReference type="InterPro" id="IPR013840">
    <property type="entry name" value="DNAligase_N"/>
</dbReference>
<evidence type="ECO:0000256" key="3">
    <source>
        <dbReference type="ARBA" id="ARBA00013308"/>
    </source>
</evidence>
<proteinExistence type="inferred from homology"/>
<dbReference type="Pfam" id="PF03119">
    <property type="entry name" value="DNA_ligase_ZBD"/>
    <property type="match status" value="1"/>
</dbReference>
<feature type="binding site" evidence="15">
    <location>
        <position position="174"/>
    </location>
    <ligand>
        <name>NAD(+)</name>
        <dbReference type="ChEBI" id="CHEBI:57540"/>
    </ligand>
</feature>
<evidence type="ECO:0000313" key="19">
    <source>
        <dbReference type="Proteomes" id="UP001142610"/>
    </source>
</evidence>
<feature type="active site" description="N6-AMP-lysine intermediate" evidence="15">
    <location>
        <position position="118"/>
    </location>
</feature>
<dbReference type="InterPro" id="IPR001357">
    <property type="entry name" value="BRCT_dom"/>
</dbReference>
<feature type="binding site" evidence="15">
    <location>
        <position position="408"/>
    </location>
    <ligand>
        <name>Zn(2+)</name>
        <dbReference type="ChEBI" id="CHEBI:29105"/>
    </ligand>
</feature>
<dbReference type="PANTHER" id="PTHR23389">
    <property type="entry name" value="CHROMOSOME TRANSMISSION FIDELITY FACTOR 18"/>
    <property type="match status" value="1"/>
</dbReference>
<keyword evidence="9 15" id="KW-0460">Magnesium</keyword>
<dbReference type="CDD" id="cd17748">
    <property type="entry name" value="BRCT_DNA_ligase_like"/>
    <property type="match status" value="1"/>
</dbReference>
<keyword evidence="11 15" id="KW-0234">DNA repair</keyword>
<dbReference type="Pfam" id="PF00533">
    <property type="entry name" value="BRCT"/>
    <property type="match status" value="1"/>
</dbReference>
<sequence>MTEQEAAARLEEIARLMEEADRAYDEADPLMTDAEYDALRAENAALEKAYPHLKRADSPSEKVGSVPTGRFPKHTHAKAMLSLDNAFNDEDVHDFVARVRRFLNLSEDVPVALVAEPKIDGLSASLRYEGGKLTIGATRGDGRVGENVTAQLKTVEGVPHTIEDTPHVLEVRGEVYISKSDFAAMNEAFEAAGEKVFANPRNAAAGSLRQKDVEVTASRPLKFFAHGLGELSAPLAETFSGTVEALEALGFPKNPLAKPCKDAEEALAHYRSIEEQRASLDYDIDGVVYKVDRLDWQERLGAVGRAPRWAIAHKFPAEQATTMLEEIEIQVGRTGALTPRARLTPVTVGGVVVTYATLHNQDEIERLGVRKGDTVRIQRAGDVIPQVLGVVEEKRRASSKPFVFPTQCPACGSDAVREENPRTGERDVVRRCTGNLICPAQAVEGLKHFVSRTRMDIDGLGERQVEDFFAAGMVRQPADIFTLAAREEAGAFNDEEGRSPLKSYKKKTVKGEAVLTHEVTNQKSLDNLFASIEAARTRPLGRVIAALGIRHVGSITGGLLADRYPSKEAFLELGRRLAEGDEEARAELLAIDGLGETVADALARFFHEEGNTKAAEALFAELSPAAPEAKATEGELAGKTMVFTGTLQEMTRDEAKALAARLGAKVSGSVSGKTDILVAGEKAGSKAKKAADLGVEVWDEARWLKAARG</sequence>
<dbReference type="FunFam" id="3.30.470.30:FF:000001">
    <property type="entry name" value="DNA ligase"/>
    <property type="match status" value="1"/>
</dbReference>
<dbReference type="SMART" id="SM00532">
    <property type="entry name" value="LIGANc"/>
    <property type="match status" value="1"/>
</dbReference>
<evidence type="ECO:0000256" key="15">
    <source>
        <dbReference type="HAMAP-Rule" id="MF_01588"/>
    </source>
</evidence>
<keyword evidence="10 15" id="KW-0520">NAD</keyword>
<feature type="binding site" evidence="15">
    <location>
        <position position="116"/>
    </location>
    <ligand>
        <name>NAD(+)</name>
        <dbReference type="ChEBI" id="CHEBI:57540"/>
    </ligand>
</feature>
<gene>
    <name evidence="15 18" type="primary">ligA</name>
    <name evidence="18" type="ORF">NOG11_02085</name>
</gene>
<dbReference type="InterPro" id="IPR012340">
    <property type="entry name" value="NA-bd_OB-fold"/>
</dbReference>
<evidence type="ECO:0000259" key="17">
    <source>
        <dbReference type="PROSITE" id="PS50172"/>
    </source>
</evidence>
<evidence type="ECO:0000256" key="14">
    <source>
        <dbReference type="ARBA" id="ARBA00060881"/>
    </source>
</evidence>
<dbReference type="Pfam" id="PF01653">
    <property type="entry name" value="DNA_ligase_aden"/>
    <property type="match status" value="1"/>
</dbReference>
<feature type="binding site" evidence="15">
    <location>
        <position position="411"/>
    </location>
    <ligand>
        <name>Zn(2+)</name>
        <dbReference type="ChEBI" id="CHEBI:29105"/>
    </ligand>
</feature>
<dbReference type="InterPro" id="IPR001679">
    <property type="entry name" value="DNA_ligase"/>
</dbReference>
<dbReference type="FunFam" id="2.40.50.140:FF:000012">
    <property type="entry name" value="DNA ligase"/>
    <property type="match status" value="1"/>
</dbReference>
<dbReference type="SUPFAM" id="SSF47781">
    <property type="entry name" value="RuvA domain 2-like"/>
    <property type="match status" value="1"/>
</dbReference>
<dbReference type="Gene3D" id="1.10.150.20">
    <property type="entry name" value="5' to 3' exonuclease, C-terminal subdomain"/>
    <property type="match status" value="2"/>
</dbReference>
<evidence type="ECO:0000256" key="6">
    <source>
        <dbReference type="ARBA" id="ARBA00022723"/>
    </source>
</evidence>
<keyword evidence="7 15" id="KW-0227">DNA damage</keyword>
<comment type="similarity">
    <text evidence="14 15">Belongs to the NAD-dependent DNA ligase family. LigA subfamily.</text>
</comment>
<comment type="function">
    <text evidence="1 15">DNA ligase that catalyzes the formation of phosphodiester linkages between 5'-phosphoryl and 3'-hydroxyl groups in double-stranded DNA using NAD as a coenzyme and as the energy source for the reaction. It is essential for DNA replication and repair of damaged DNA.</text>
</comment>
<keyword evidence="19" id="KW-1185">Reference proteome</keyword>
<dbReference type="Gene3D" id="2.40.50.140">
    <property type="entry name" value="Nucleic acid-binding proteins"/>
    <property type="match status" value="1"/>
</dbReference>
<dbReference type="GO" id="GO:0006281">
    <property type="term" value="P:DNA repair"/>
    <property type="evidence" value="ECO:0007669"/>
    <property type="project" value="UniProtKB-KW"/>
</dbReference>
<evidence type="ECO:0000313" key="18">
    <source>
        <dbReference type="EMBL" id="MCQ8184167.1"/>
    </source>
</evidence>
<dbReference type="PROSITE" id="PS01055">
    <property type="entry name" value="DNA_LIGASE_N1"/>
    <property type="match status" value="1"/>
</dbReference>
<dbReference type="SUPFAM" id="SSF52113">
    <property type="entry name" value="BRCT domain"/>
    <property type="match status" value="1"/>
</dbReference>
<comment type="caution">
    <text evidence="18">The sequence shown here is derived from an EMBL/GenBank/DDBJ whole genome shotgun (WGS) entry which is preliminary data.</text>
</comment>
<evidence type="ECO:0000256" key="1">
    <source>
        <dbReference type="ARBA" id="ARBA00004067"/>
    </source>
</evidence>
<dbReference type="Gene3D" id="3.40.50.10190">
    <property type="entry name" value="BRCT domain"/>
    <property type="match status" value="1"/>
</dbReference>
<dbReference type="InterPro" id="IPR013839">
    <property type="entry name" value="DNAligase_adenylation"/>
</dbReference>
<evidence type="ECO:0000256" key="13">
    <source>
        <dbReference type="ARBA" id="ARBA00034005"/>
    </source>
</evidence>
<dbReference type="AlphaFoldDB" id="A0A9X2L6Y2"/>
<dbReference type="InterPro" id="IPR010994">
    <property type="entry name" value="RuvA_2-like"/>
</dbReference>
<evidence type="ECO:0000256" key="10">
    <source>
        <dbReference type="ARBA" id="ARBA00023027"/>
    </source>
</evidence>
<protein>
    <recommendedName>
        <fullName evidence="3 15">DNA ligase</fullName>
        <ecNumber evidence="2 15">6.5.1.2</ecNumber>
    </recommendedName>
    <alternativeName>
        <fullName evidence="15">Polydeoxyribonucleotide synthase [NAD(+)]</fullName>
    </alternativeName>
</protein>
<dbReference type="NCBIfam" id="NF005932">
    <property type="entry name" value="PRK07956.1"/>
    <property type="match status" value="1"/>
</dbReference>
<feature type="binding site" evidence="15">
    <location>
        <position position="432"/>
    </location>
    <ligand>
        <name>Zn(2+)</name>
        <dbReference type="ChEBI" id="CHEBI:29105"/>
    </ligand>
</feature>
<evidence type="ECO:0000256" key="5">
    <source>
        <dbReference type="ARBA" id="ARBA00022705"/>
    </source>
</evidence>
<evidence type="ECO:0000256" key="8">
    <source>
        <dbReference type="ARBA" id="ARBA00022833"/>
    </source>
</evidence>
<comment type="cofactor">
    <cofactor evidence="15">
        <name>Mg(2+)</name>
        <dbReference type="ChEBI" id="CHEBI:18420"/>
    </cofactor>
    <cofactor evidence="15">
        <name>Mn(2+)</name>
        <dbReference type="ChEBI" id="CHEBI:29035"/>
    </cofactor>
</comment>
<keyword evidence="16" id="KW-0175">Coiled coil</keyword>
<dbReference type="PIRSF" id="PIRSF001604">
    <property type="entry name" value="LigA"/>
    <property type="match status" value="1"/>
</dbReference>
<dbReference type="HAMAP" id="MF_01588">
    <property type="entry name" value="DNA_ligase_A"/>
    <property type="match status" value="1"/>
</dbReference>
<dbReference type="GO" id="GO:0046872">
    <property type="term" value="F:metal ion binding"/>
    <property type="evidence" value="ECO:0007669"/>
    <property type="project" value="UniProtKB-KW"/>
</dbReference>
<dbReference type="EMBL" id="JANIBC010000001">
    <property type="protein sequence ID" value="MCQ8184167.1"/>
    <property type="molecule type" value="Genomic_DNA"/>
</dbReference>
<comment type="catalytic activity">
    <reaction evidence="13 15">
        <text>NAD(+) + (deoxyribonucleotide)n-3'-hydroxyl + 5'-phospho-(deoxyribonucleotide)m = (deoxyribonucleotide)n+m + AMP + beta-nicotinamide D-nucleotide.</text>
        <dbReference type="EC" id="6.5.1.2"/>
    </reaction>
</comment>
<feature type="domain" description="BRCT" evidence="17">
    <location>
        <begin position="631"/>
        <end position="709"/>
    </location>
</feature>
<feature type="binding site" evidence="15">
    <location>
        <position position="314"/>
    </location>
    <ligand>
        <name>NAD(+)</name>
        <dbReference type="ChEBI" id="CHEBI:57540"/>
    </ligand>
</feature>
<dbReference type="Proteomes" id="UP001142610">
    <property type="component" value="Unassembled WGS sequence"/>
</dbReference>
<dbReference type="NCBIfam" id="TIGR00575">
    <property type="entry name" value="dnlj"/>
    <property type="match status" value="1"/>
</dbReference>
<dbReference type="GO" id="GO:0003911">
    <property type="term" value="F:DNA ligase (NAD+) activity"/>
    <property type="evidence" value="ECO:0007669"/>
    <property type="project" value="UniProtKB-UniRule"/>
</dbReference>
<evidence type="ECO:0000256" key="9">
    <source>
        <dbReference type="ARBA" id="ARBA00022842"/>
    </source>
</evidence>
<dbReference type="SUPFAM" id="SSF50249">
    <property type="entry name" value="Nucleic acid-binding proteins"/>
    <property type="match status" value="1"/>
</dbReference>
<dbReference type="RefSeq" id="WP_256617972.1">
    <property type="nucleotide sequence ID" value="NZ_JANIBC010000001.1"/>
</dbReference>
<feature type="binding site" evidence="15">
    <location>
        <position position="139"/>
    </location>
    <ligand>
        <name>NAD(+)</name>
        <dbReference type="ChEBI" id="CHEBI:57540"/>
    </ligand>
</feature>
<feature type="binding site" evidence="15">
    <location>
        <begin position="82"/>
        <end position="83"/>
    </location>
    <ligand>
        <name>NAD(+)</name>
        <dbReference type="ChEBI" id="CHEBI:57540"/>
    </ligand>
</feature>
<feature type="binding site" evidence="15">
    <location>
        <position position="290"/>
    </location>
    <ligand>
        <name>NAD(+)</name>
        <dbReference type="ChEBI" id="CHEBI:57540"/>
    </ligand>
</feature>
<dbReference type="Gene3D" id="1.10.287.610">
    <property type="entry name" value="Helix hairpin bin"/>
    <property type="match status" value="1"/>
</dbReference>
<dbReference type="GO" id="GO:0005829">
    <property type="term" value="C:cytosol"/>
    <property type="evidence" value="ECO:0007669"/>
    <property type="project" value="TreeGrafter"/>
</dbReference>
<evidence type="ECO:0000256" key="12">
    <source>
        <dbReference type="ARBA" id="ARBA00023211"/>
    </source>
</evidence>
<evidence type="ECO:0000256" key="11">
    <source>
        <dbReference type="ARBA" id="ARBA00023204"/>
    </source>
</evidence>
<feature type="binding site" evidence="15">
    <location>
        <begin position="33"/>
        <end position="37"/>
    </location>
    <ligand>
        <name>NAD(+)</name>
        <dbReference type="ChEBI" id="CHEBI:57540"/>
    </ligand>
</feature>
<dbReference type="SUPFAM" id="SSF56091">
    <property type="entry name" value="DNA ligase/mRNA capping enzyme, catalytic domain"/>
    <property type="match status" value="1"/>
</dbReference>
<evidence type="ECO:0000256" key="16">
    <source>
        <dbReference type="SAM" id="Coils"/>
    </source>
</evidence>
<keyword evidence="8 15" id="KW-0862">Zinc</keyword>
<name>A0A9X2L6Y2_9PROT</name>
<evidence type="ECO:0000256" key="4">
    <source>
        <dbReference type="ARBA" id="ARBA00022598"/>
    </source>
</evidence>
<dbReference type="InterPro" id="IPR036420">
    <property type="entry name" value="BRCT_dom_sf"/>
</dbReference>
<dbReference type="InterPro" id="IPR018239">
    <property type="entry name" value="DNA_ligase_AS"/>
</dbReference>
<feature type="binding site" evidence="15">
    <location>
        <position position="438"/>
    </location>
    <ligand>
        <name>Zn(2+)</name>
        <dbReference type="ChEBI" id="CHEBI:29105"/>
    </ligand>
</feature>
<dbReference type="InterPro" id="IPR004150">
    <property type="entry name" value="NAD_DNA_ligase_OB"/>
</dbReference>
<dbReference type="SMART" id="SM00292">
    <property type="entry name" value="BRCT"/>
    <property type="match status" value="1"/>
</dbReference>
<dbReference type="InterPro" id="IPR004149">
    <property type="entry name" value="Znf_DNAligase_C4"/>
</dbReference>